<name>A0A4Y2TQC1_ARAVE</name>
<keyword evidence="2" id="KW-1185">Reference proteome</keyword>
<organism evidence="1 2">
    <name type="scientific">Araneus ventricosus</name>
    <name type="common">Orbweaver spider</name>
    <name type="synonym">Epeira ventricosa</name>
    <dbReference type="NCBI Taxonomy" id="182803"/>
    <lineage>
        <taxon>Eukaryota</taxon>
        <taxon>Metazoa</taxon>
        <taxon>Ecdysozoa</taxon>
        <taxon>Arthropoda</taxon>
        <taxon>Chelicerata</taxon>
        <taxon>Arachnida</taxon>
        <taxon>Araneae</taxon>
        <taxon>Araneomorphae</taxon>
        <taxon>Entelegynae</taxon>
        <taxon>Araneoidea</taxon>
        <taxon>Araneidae</taxon>
        <taxon>Araneus</taxon>
    </lineage>
</organism>
<proteinExistence type="predicted"/>
<dbReference type="EMBL" id="BGPR01030372">
    <property type="protein sequence ID" value="GBO02843.1"/>
    <property type="molecule type" value="Genomic_DNA"/>
</dbReference>
<accession>A0A4Y2TQC1</accession>
<gene>
    <name evidence="1" type="ORF">AVEN_182349_1</name>
</gene>
<dbReference type="Proteomes" id="UP000499080">
    <property type="component" value="Unassembled WGS sequence"/>
</dbReference>
<evidence type="ECO:0000313" key="1">
    <source>
        <dbReference type="EMBL" id="GBO02843.1"/>
    </source>
</evidence>
<dbReference type="AlphaFoldDB" id="A0A4Y2TQC1"/>
<comment type="caution">
    <text evidence="1">The sequence shown here is derived from an EMBL/GenBank/DDBJ whole genome shotgun (WGS) entry which is preliminary data.</text>
</comment>
<evidence type="ECO:0000313" key="2">
    <source>
        <dbReference type="Proteomes" id="UP000499080"/>
    </source>
</evidence>
<sequence length="89" mass="9876">MPCGTVQWTDTNTPGGNFTIRFQMLDFESEARLGCEMVFFPSHPDGDCIHFWCIRTKGLAVLRYALPSDLSLLPGKGSRQPVVLNKAST</sequence>
<reference evidence="1 2" key="1">
    <citation type="journal article" date="2019" name="Sci. Rep.">
        <title>Orb-weaving spider Araneus ventricosus genome elucidates the spidroin gene catalogue.</title>
        <authorList>
            <person name="Kono N."/>
            <person name="Nakamura H."/>
            <person name="Ohtoshi R."/>
            <person name="Moran D.A.P."/>
            <person name="Shinohara A."/>
            <person name="Yoshida Y."/>
            <person name="Fujiwara M."/>
            <person name="Mori M."/>
            <person name="Tomita M."/>
            <person name="Arakawa K."/>
        </authorList>
    </citation>
    <scope>NUCLEOTIDE SEQUENCE [LARGE SCALE GENOMIC DNA]</scope>
</reference>
<protein>
    <submittedName>
        <fullName evidence="1">Uncharacterized protein</fullName>
    </submittedName>
</protein>